<accession>A0ABU7CM24</accession>
<proteinExistence type="predicted"/>
<name>A0ABU7CM24_9TELE</name>
<protein>
    <submittedName>
        <fullName evidence="1">Uncharacterized protein</fullName>
    </submittedName>
</protein>
<reference evidence="1 2" key="1">
    <citation type="submission" date="2021-06" db="EMBL/GenBank/DDBJ databases">
        <authorList>
            <person name="Palmer J.M."/>
        </authorList>
    </citation>
    <scope>NUCLEOTIDE SEQUENCE [LARGE SCALE GENOMIC DNA]</scope>
    <source>
        <strain evidence="1 2">CL_MEX2019</strain>
        <tissue evidence="1">Muscle</tissue>
    </source>
</reference>
<gene>
    <name evidence="1" type="ORF">CHARACLAT_010259</name>
</gene>
<comment type="caution">
    <text evidence="1">The sequence shown here is derived from an EMBL/GenBank/DDBJ whole genome shotgun (WGS) entry which is preliminary data.</text>
</comment>
<evidence type="ECO:0000313" key="2">
    <source>
        <dbReference type="Proteomes" id="UP001352852"/>
    </source>
</evidence>
<evidence type="ECO:0000313" key="1">
    <source>
        <dbReference type="EMBL" id="MED6264006.1"/>
    </source>
</evidence>
<organism evidence="1 2">
    <name type="scientific">Characodon lateralis</name>
    <dbReference type="NCBI Taxonomy" id="208331"/>
    <lineage>
        <taxon>Eukaryota</taxon>
        <taxon>Metazoa</taxon>
        <taxon>Chordata</taxon>
        <taxon>Craniata</taxon>
        <taxon>Vertebrata</taxon>
        <taxon>Euteleostomi</taxon>
        <taxon>Actinopterygii</taxon>
        <taxon>Neopterygii</taxon>
        <taxon>Teleostei</taxon>
        <taxon>Neoteleostei</taxon>
        <taxon>Acanthomorphata</taxon>
        <taxon>Ovalentaria</taxon>
        <taxon>Atherinomorphae</taxon>
        <taxon>Cyprinodontiformes</taxon>
        <taxon>Goodeidae</taxon>
        <taxon>Characodon</taxon>
    </lineage>
</organism>
<keyword evidence="2" id="KW-1185">Reference proteome</keyword>
<sequence length="123" mass="14187">MFEGYVCSDVSTLFPHLTFFCAPQVSEFLPTTNFQYESRTSFRTQGPWSVFRLRIRQHLKCVLTREDVGPQAWIHSSSLKQSLVTWNKPPSVLHFYQQAPPRKLVTMTTEDAAVRSSRDSLGF</sequence>
<dbReference type="Proteomes" id="UP001352852">
    <property type="component" value="Unassembled WGS sequence"/>
</dbReference>
<dbReference type="EMBL" id="JAHUTJ010000650">
    <property type="protein sequence ID" value="MED6264006.1"/>
    <property type="molecule type" value="Genomic_DNA"/>
</dbReference>